<organism evidence="3 4">
    <name type="scientific">Nicotiana sylvestris</name>
    <name type="common">Wood tobacco</name>
    <name type="synonym">South American tobacco</name>
    <dbReference type="NCBI Taxonomy" id="4096"/>
    <lineage>
        <taxon>Eukaryota</taxon>
        <taxon>Viridiplantae</taxon>
        <taxon>Streptophyta</taxon>
        <taxon>Embryophyta</taxon>
        <taxon>Tracheophyta</taxon>
        <taxon>Spermatophyta</taxon>
        <taxon>Magnoliopsida</taxon>
        <taxon>eudicotyledons</taxon>
        <taxon>Gunneridae</taxon>
        <taxon>Pentapetalae</taxon>
        <taxon>asterids</taxon>
        <taxon>lamiids</taxon>
        <taxon>Solanales</taxon>
        <taxon>Solanaceae</taxon>
        <taxon>Nicotianoideae</taxon>
        <taxon>Nicotianeae</taxon>
        <taxon>Nicotiana</taxon>
    </lineage>
</organism>
<dbReference type="Gene3D" id="3.10.20.370">
    <property type="match status" value="1"/>
</dbReference>
<keyword evidence="3" id="KW-1185">Reference proteome</keyword>
<evidence type="ECO:0000313" key="4">
    <source>
        <dbReference type="RefSeq" id="XP_009776010.1"/>
    </source>
</evidence>
<dbReference type="InterPro" id="IPR041577">
    <property type="entry name" value="RT_RNaseH_2"/>
</dbReference>
<dbReference type="Pfam" id="PF00665">
    <property type="entry name" value="rve"/>
    <property type="match status" value="1"/>
</dbReference>
<dbReference type="eggNOG" id="KOG0017">
    <property type="taxonomic scope" value="Eukaryota"/>
</dbReference>
<dbReference type="Gene3D" id="3.30.70.270">
    <property type="match status" value="1"/>
</dbReference>
<proteinExistence type="predicted"/>
<dbReference type="GO" id="GO:0003824">
    <property type="term" value="F:catalytic activity"/>
    <property type="evidence" value="ECO:0007669"/>
    <property type="project" value="UniProtKB-KW"/>
</dbReference>
<reference evidence="3" key="1">
    <citation type="journal article" date="2013" name="Genome Biol.">
        <title>Reference genomes and transcriptomes of Nicotiana sylvestris and Nicotiana tomentosiformis.</title>
        <authorList>
            <person name="Sierro N."/>
            <person name="Battey J.N."/>
            <person name="Ouadi S."/>
            <person name="Bovet L."/>
            <person name="Goepfert S."/>
            <person name="Bakaher N."/>
            <person name="Peitsch M.C."/>
            <person name="Ivanov N.V."/>
        </authorList>
    </citation>
    <scope>NUCLEOTIDE SEQUENCE [LARGE SCALE GENOMIC DNA]</scope>
</reference>
<evidence type="ECO:0000259" key="2">
    <source>
        <dbReference type="PROSITE" id="PS50994"/>
    </source>
</evidence>
<dbReference type="GO" id="GO:0003676">
    <property type="term" value="F:nucleic acid binding"/>
    <property type="evidence" value="ECO:0007669"/>
    <property type="project" value="InterPro"/>
</dbReference>
<name>A0A1U7WP35_NICSY</name>
<reference evidence="4" key="2">
    <citation type="submission" date="2025-08" db="UniProtKB">
        <authorList>
            <consortium name="RefSeq"/>
        </authorList>
    </citation>
    <scope>IDENTIFICATION</scope>
    <source>
        <tissue evidence="4">Leaf</tissue>
    </source>
</reference>
<dbReference type="AlphaFoldDB" id="A0A1U7WP35"/>
<evidence type="ECO:0000313" key="3">
    <source>
        <dbReference type="Proteomes" id="UP000189701"/>
    </source>
</evidence>
<dbReference type="PANTHER" id="PTHR37984:SF5">
    <property type="entry name" value="PROTEIN NYNRIN-LIKE"/>
    <property type="match status" value="1"/>
</dbReference>
<dbReference type="GO" id="GO:0015074">
    <property type="term" value="P:DNA integration"/>
    <property type="evidence" value="ECO:0007669"/>
    <property type="project" value="InterPro"/>
</dbReference>
<dbReference type="RefSeq" id="XP_009776010.1">
    <property type="nucleotide sequence ID" value="XM_009777708.1"/>
</dbReference>
<dbReference type="InterPro" id="IPR050951">
    <property type="entry name" value="Retrovirus_Pol_polyprotein"/>
</dbReference>
<dbReference type="SUPFAM" id="SSF53098">
    <property type="entry name" value="Ribonuclease H-like"/>
    <property type="match status" value="1"/>
</dbReference>
<dbReference type="InterPro" id="IPR043502">
    <property type="entry name" value="DNA/RNA_pol_sf"/>
</dbReference>
<dbReference type="PANTHER" id="PTHR37984">
    <property type="entry name" value="PROTEIN CBG26694"/>
    <property type="match status" value="1"/>
</dbReference>
<dbReference type="InterPro" id="IPR001584">
    <property type="entry name" value="Integrase_cat-core"/>
</dbReference>
<evidence type="ECO:0000256" key="1">
    <source>
        <dbReference type="ARBA" id="ARBA00023268"/>
    </source>
</evidence>
<dbReference type="InterPro" id="IPR043128">
    <property type="entry name" value="Rev_trsase/Diguanyl_cyclase"/>
</dbReference>
<dbReference type="Gene3D" id="3.30.420.10">
    <property type="entry name" value="Ribonuclease H-like superfamily/Ribonuclease H"/>
    <property type="match status" value="1"/>
</dbReference>
<dbReference type="PROSITE" id="PS50994">
    <property type="entry name" value="INTEGRASE"/>
    <property type="match status" value="1"/>
</dbReference>
<sequence>MVLNWEKYHFMVQEGIVLRHRVYKKGIEVDHAKVDVIEKLPTPTSVKVVRSFLGHAGFYRRLAFEELKKRLVTSPIMVAPKWEQPFELMCDSSNYAIGAVLGQRKEKIMHPIYYVIRTLSGAQLNYMVTEKGMLAVVFAFDKFRMPMLGSKTVMNVKGRATYPIIMRCQWPQSKRWKCLTCSGSTSWGLSSTHTVTLVAIDYVSKCVEEIALPTNDVKGATCFLKKNIFTRFGTPRAIISDDGSHFCNRAFACLLEKYGVHHKACHLPVELEHKALWALRKLNLNMETTGTNRVNGLHELEEFRFQDFESAIVYRDRMKLMHDKHILNRNFEPEELVLLYNSRLRLFSGKLKYRSSGQFRVVQKFPSGAVEIESEDGTNKFTVNGQRLKHYLGMTKEKRDNLEIMLEEPQYTNEE</sequence>
<dbReference type="InterPro" id="IPR036397">
    <property type="entry name" value="RNaseH_sf"/>
</dbReference>
<dbReference type="Pfam" id="PF17919">
    <property type="entry name" value="RT_RNaseH_2"/>
    <property type="match status" value="1"/>
</dbReference>
<dbReference type="Proteomes" id="UP000189701">
    <property type="component" value="Unplaced"/>
</dbReference>
<dbReference type="STRING" id="4096.A0A1U7WP35"/>
<keyword evidence="1" id="KW-0511">Multifunctional enzyme</keyword>
<gene>
    <name evidence="4" type="primary">LOC104225843</name>
</gene>
<dbReference type="SUPFAM" id="SSF56672">
    <property type="entry name" value="DNA/RNA polymerases"/>
    <property type="match status" value="1"/>
</dbReference>
<protein>
    <submittedName>
        <fullName evidence="4">Uncharacterized protein LOC104225843</fullName>
    </submittedName>
</protein>
<feature type="domain" description="Integrase catalytic" evidence="2">
    <location>
        <begin position="167"/>
        <end position="265"/>
    </location>
</feature>
<accession>A0A1U7WP35</accession>
<dbReference type="InterPro" id="IPR012337">
    <property type="entry name" value="RNaseH-like_sf"/>
</dbReference>